<keyword evidence="8" id="KW-0443">Lipid metabolism</keyword>
<keyword evidence="7" id="KW-0319">Glycerol metabolism</keyword>
<comment type="pathway">
    <text evidence="2">Lipid metabolism.</text>
</comment>
<evidence type="ECO:0000256" key="10">
    <source>
        <dbReference type="ARBA" id="ARBA00048109"/>
    </source>
</evidence>
<comment type="pathway">
    <text evidence="1">Glycerolipid metabolism; triacylglycerol biosynthesis.</text>
</comment>
<evidence type="ECO:0000256" key="8">
    <source>
        <dbReference type="ARBA" id="ARBA00023098"/>
    </source>
</evidence>
<dbReference type="Pfam" id="PF03007">
    <property type="entry name" value="WS_DGAT_cat"/>
    <property type="match status" value="1"/>
</dbReference>
<dbReference type="InterPro" id="IPR014292">
    <property type="entry name" value="Acyl_transf_WS/DGAT"/>
</dbReference>
<evidence type="ECO:0000259" key="13">
    <source>
        <dbReference type="Pfam" id="PF06974"/>
    </source>
</evidence>
<gene>
    <name evidence="14" type="ORF">HUO12_06625</name>
</gene>
<keyword evidence="9 14" id="KW-0012">Acyltransferase</keyword>
<evidence type="ECO:0000256" key="1">
    <source>
        <dbReference type="ARBA" id="ARBA00004771"/>
    </source>
</evidence>
<evidence type="ECO:0000256" key="11">
    <source>
        <dbReference type="SAM" id="MobiDB-lite"/>
    </source>
</evidence>
<feature type="compositionally biased region" description="Basic residues" evidence="11">
    <location>
        <begin position="574"/>
        <end position="585"/>
    </location>
</feature>
<dbReference type="GO" id="GO:0071731">
    <property type="term" value="P:response to nitric oxide"/>
    <property type="evidence" value="ECO:0007669"/>
    <property type="project" value="TreeGrafter"/>
</dbReference>
<dbReference type="EC" id="2.3.1.20" evidence="4"/>
<dbReference type="GO" id="GO:0006071">
    <property type="term" value="P:glycerol metabolic process"/>
    <property type="evidence" value="ECO:0007669"/>
    <property type="project" value="UniProtKB-KW"/>
</dbReference>
<dbReference type="InterPro" id="IPR009721">
    <property type="entry name" value="O-acyltransferase_WSD1_C"/>
</dbReference>
<organism evidence="14 15">
    <name type="scientific">Altererythrobacter lutimaris</name>
    <dbReference type="NCBI Taxonomy" id="2743979"/>
    <lineage>
        <taxon>Bacteria</taxon>
        <taxon>Pseudomonadati</taxon>
        <taxon>Pseudomonadota</taxon>
        <taxon>Alphaproteobacteria</taxon>
        <taxon>Sphingomonadales</taxon>
        <taxon>Erythrobacteraceae</taxon>
        <taxon>Altererythrobacter</taxon>
    </lineage>
</organism>
<feature type="compositionally biased region" description="Low complexity" evidence="11">
    <location>
        <begin position="509"/>
        <end position="524"/>
    </location>
</feature>
<evidence type="ECO:0000256" key="6">
    <source>
        <dbReference type="ARBA" id="ARBA00022679"/>
    </source>
</evidence>
<proteinExistence type="inferred from homology"/>
<feature type="region of interest" description="Disordered" evidence="11">
    <location>
        <begin position="470"/>
        <end position="601"/>
    </location>
</feature>
<keyword evidence="6 14" id="KW-0808">Transferase</keyword>
<dbReference type="UniPathway" id="UPA00282"/>
<keyword evidence="5" id="KW-0444">Lipid biosynthesis</keyword>
<evidence type="ECO:0000313" key="14">
    <source>
        <dbReference type="EMBL" id="NVE94570.1"/>
    </source>
</evidence>
<dbReference type="EMBL" id="JABWTA010000001">
    <property type="protein sequence ID" value="NVE94570.1"/>
    <property type="molecule type" value="Genomic_DNA"/>
</dbReference>
<feature type="compositionally biased region" description="Low complexity" evidence="11">
    <location>
        <begin position="470"/>
        <end position="492"/>
    </location>
</feature>
<dbReference type="GO" id="GO:0005886">
    <property type="term" value="C:plasma membrane"/>
    <property type="evidence" value="ECO:0007669"/>
    <property type="project" value="TreeGrafter"/>
</dbReference>
<dbReference type="RefSeq" id="WP_176272835.1">
    <property type="nucleotide sequence ID" value="NZ_JABWTA010000001.1"/>
</dbReference>
<dbReference type="Pfam" id="PF06974">
    <property type="entry name" value="WS_DGAT_C"/>
    <property type="match status" value="1"/>
</dbReference>
<evidence type="ECO:0000256" key="3">
    <source>
        <dbReference type="ARBA" id="ARBA00009587"/>
    </source>
</evidence>
<dbReference type="AlphaFoldDB" id="A0A850HAP0"/>
<evidence type="ECO:0000313" key="15">
    <source>
        <dbReference type="Proteomes" id="UP000546031"/>
    </source>
</evidence>
<dbReference type="GO" id="GO:0001666">
    <property type="term" value="P:response to hypoxia"/>
    <property type="evidence" value="ECO:0007669"/>
    <property type="project" value="TreeGrafter"/>
</dbReference>
<name>A0A850HAP0_9SPHN</name>
<dbReference type="GO" id="GO:0019432">
    <property type="term" value="P:triglyceride biosynthetic process"/>
    <property type="evidence" value="ECO:0007669"/>
    <property type="project" value="UniProtKB-UniPathway"/>
</dbReference>
<evidence type="ECO:0000256" key="4">
    <source>
        <dbReference type="ARBA" id="ARBA00013244"/>
    </source>
</evidence>
<dbReference type="SUPFAM" id="SSF52777">
    <property type="entry name" value="CoA-dependent acyltransferases"/>
    <property type="match status" value="1"/>
</dbReference>
<dbReference type="PANTHER" id="PTHR31650:SF1">
    <property type="entry name" value="WAX ESTER SYNTHASE_DIACYLGLYCEROL ACYLTRANSFERASE 4-RELATED"/>
    <property type="match status" value="1"/>
</dbReference>
<dbReference type="GO" id="GO:0004144">
    <property type="term" value="F:diacylglycerol O-acyltransferase activity"/>
    <property type="evidence" value="ECO:0007669"/>
    <property type="project" value="UniProtKB-EC"/>
</dbReference>
<evidence type="ECO:0000256" key="7">
    <source>
        <dbReference type="ARBA" id="ARBA00022798"/>
    </source>
</evidence>
<comment type="similarity">
    <text evidence="3">Belongs to the long-chain O-acyltransferase family.</text>
</comment>
<comment type="catalytic activity">
    <reaction evidence="10">
        <text>an acyl-CoA + a 1,2-diacyl-sn-glycerol = a triacyl-sn-glycerol + CoA</text>
        <dbReference type="Rhea" id="RHEA:10868"/>
        <dbReference type="ChEBI" id="CHEBI:17815"/>
        <dbReference type="ChEBI" id="CHEBI:57287"/>
        <dbReference type="ChEBI" id="CHEBI:58342"/>
        <dbReference type="ChEBI" id="CHEBI:64615"/>
        <dbReference type="EC" id="2.3.1.20"/>
    </reaction>
</comment>
<reference evidence="14 15" key="1">
    <citation type="submission" date="2020-06" db="EMBL/GenBank/DDBJ databases">
        <title>Altererythrobacter lutimaris sp. nov., a marine bacterium isolated from a tidal flat.</title>
        <authorList>
            <person name="Kim D."/>
            <person name="Yoo Y."/>
            <person name="Kim J.-J."/>
        </authorList>
    </citation>
    <scope>NUCLEOTIDE SEQUENCE [LARGE SCALE GENOMIC DNA]</scope>
    <source>
        <strain evidence="14 15">JGD-16</strain>
    </source>
</reference>
<evidence type="ECO:0000256" key="5">
    <source>
        <dbReference type="ARBA" id="ARBA00022516"/>
    </source>
</evidence>
<evidence type="ECO:0000256" key="9">
    <source>
        <dbReference type="ARBA" id="ARBA00023315"/>
    </source>
</evidence>
<feature type="compositionally biased region" description="Basic residues" evidence="11">
    <location>
        <begin position="493"/>
        <end position="503"/>
    </location>
</feature>
<dbReference type="InterPro" id="IPR004255">
    <property type="entry name" value="O-acyltransferase_WSD1_N"/>
</dbReference>
<accession>A0A850HAP0</accession>
<dbReference type="GO" id="GO:0051701">
    <property type="term" value="P:biological process involved in interaction with host"/>
    <property type="evidence" value="ECO:0007669"/>
    <property type="project" value="TreeGrafter"/>
</dbReference>
<dbReference type="Proteomes" id="UP000546031">
    <property type="component" value="Unassembled WGS sequence"/>
</dbReference>
<keyword evidence="15" id="KW-1185">Reference proteome</keyword>
<dbReference type="PANTHER" id="PTHR31650">
    <property type="entry name" value="O-ACYLTRANSFERASE (WSD1-LIKE) FAMILY PROTEIN"/>
    <property type="match status" value="1"/>
</dbReference>
<evidence type="ECO:0000259" key="12">
    <source>
        <dbReference type="Pfam" id="PF03007"/>
    </source>
</evidence>
<comment type="caution">
    <text evidence="14">The sequence shown here is derived from an EMBL/GenBank/DDBJ whole genome shotgun (WGS) entry which is preliminary data.</text>
</comment>
<feature type="compositionally biased region" description="Low complexity" evidence="11">
    <location>
        <begin position="538"/>
        <end position="555"/>
    </location>
</feature>
<feature type="domain" description="O-acyltransferase WSD1 C-terminal" evidence="13">
    <location>
        <begin position="309"/>
        <end position="461"/>
    </location>
</feature>
<sequence length="601" mass="65050">MDSSFVAMESPNSPMHIGNLLIYNPETAPDGFVRFKDILNFFESRLRLSKTMRQRLVRVPLDLDYPYWVEDPNFDLEYHVRHIALPKPGDWRQLCIQTARIHARPMDLTRPPWEFTVIEGLENVRDYPPGCFAFVTKVHHSAIDGMSGIDLMEAIHTMTPSTAPPNVPDEWEPEKIPGPAELLGKSYVNALLNPLKQVQVAAQTLPGVASAIKGLITRDFKLSTDLIPPRTRFNRSISAHRVVEGRTFPLKDIKTIRALLPEAKVNDVAISIIGGALHKYLTAKDDLPKTTMTAMAPISVRSEEEKSDMGNQVAAMIAPLGTHLPDPAERLEYVYKQTSNSKAMTNALGARRMTEVSKVNPLLYMALGSQLFSRVSIAHRLAMPFNTVVTNVPGPPISIYTAGARMESMALSLICLTDGLGLAHVVQSYRDEAYISFTACRDIMPDPEFYSECLQESFDEMLAAAKGAANKPAAKKAAPAKTGATAKSASKPAAKKPAAKKPAVRALRSAPAKAGATSKAAHAPVAKTTSAKPKRSAPAKTGATAKSASTPAAKKPAAKAKRAAPAKTGATRKSASKKPARRKPAAKSAEFAKKTGNKPAK</sequence>
<dbReference type="NCBIfam" id="TIGR02946">
    <property type="entry name" value="acyl_WS_DGAT"/>
    <property type="match status" value="1"/>
</dbReference>
<dbReference type="InterPro" id="IPR045034">
    <property type="entry name" value="O-acyltransferase_WSD1-like"/>
</dbReference>
<feature type="domain" description="O-acyltransferase WSD1-like N-terminal" evidence="12">
    <location>
        <begin position="1"/>
        <end position="268"/>
    </location>
</feature>
<evidence type="ECO:0000256" key="2">
    <source>
        <dbReference type="ARBA" id="ARBA00005189"/>
    </source>
</evidence>
<protein>
    <recommendedName>
        <fullName evidence="4">diacylglycerol O-acyltransferase</fullName>
        <ecNumber evidence="4">2.3.1.20</ecNumber>
    </recommendedName>
</protein>